<dbReference type="KEGG" id="glj:GKIL_3106"/>
<dbReference type="SUPFAM" id="SSF50156">
    <property type="entry name" value="PDZ domain-like"/>
    <property type="match status" value="1"/>
</dbReference>
<dbReference type="InterPro" id="IPR001940">
    <property type="entry name" value="Peptidase_S1C"/>
</dbReference>
<dbReference type="HOGENOM" id="CLU_020120_2_4_3"/>
<dbReference type="SUPFAM" id="SSF50494">
    <property type="entry name" value="Trypsin-like serine proteases"/>
    <property type="match status" value="1"/>
</dbReference>
<proteinExistence type="predicted"/>
<dbReference type="InterPro" id="IPR041489">
    <property type="entry name" value="PDZ_6"/>
</dbReference>
<keyword evidence="1 5" id="KW-0645">Protease</keyword>
<evidence type="ECO:0000256" key="3">
    <source>
        <dbReference type="SAM" id="SignalP"/>
    </source>
</evidence>
<dbReference type="STRING" id="1183438.GKIL_3106"/>
<dbReference type="OrthoDB" id="453472at2"/>
<dbReference type="SMART" id="SM00228">
    <property type="entry name" value="PDZ"/>
    <property type="match status" value="1"/>
</dbReference>
<dbReference type="InterPro" id="IPR009003">
    <property type="entry name" value="Peptidase_S1_PA"/>
</dbReference>
<name>U5QK71_GLOK1</name>
<reference evidence="5 6" key="1">
    <citation type="journal article" date="2013" name="PLoS ONE">
        <title>Cultivation and Complete Genome Sequencing of Gloeobacter kilaueensis sp. nov., from a Lava Cave in Kilauea Caldera, Hawai'i.</title>
        <authorList>
            <person name="Saw J.H."/>
            <person name="Schatz M."/>
            <person name="Brown M.V."/>
            <person name="Kunkel D.D."/>
            <person name="Foster J.S."/>
            <person name="Shick H."/>
            <person name="Christensen S."/>
            <person name="Hou S."/>
            <person name="Wan X."/>
            <person name="Donachie S.P."/>
        </authorList>
    </citation>
    <scope>NUCLEOTIDE SEQUENCE [LARGE SCALE GENOMIC DNA]</scope>
    <source>
        <strain evidence="6">JS</strain>
    </source>
</reference>
<dbReference type="PANTHER" id="PTHR43343">
    <property type="entry name" value="PEPTIDASE S12"/>
    <property type="match status" value="1"/>
</dbReference>
<dbReference type="GO" id="GO:0004252">
    <property type="term" value="F:serine-type endopeptidase activity"/>
    <property type="evidence" value="ECO:0007669"/>
    <property type="project" value="InterPro"/>
</dbReference>
<gene>
    <name evidence="5" type="ORF">GKIL_3106</name>
</gene>
<dbReference type="Pfam" id="PF13365">
    <property type="entry name" value="Trypsin_2"/>
    <property type="match status" value="1"/>
</dbReference>
<dbReference type="Gene3D" id="2.40.10.120">
    <property type="match status" value="1"/>
</dbReference>
<keyword evidence="2" id="KW-0378">Hydrolase</keyword>
<dbReference type="RefSeq" id="WP_023174608.1">
    <property type="nucleotide sequence ID" value="NC_022600.1"/>
</dbReference>
<feature type="signal peptide" evidence="3">
    <location>
        <begin position="1"/>
        <end position="26"/>
    </location>
</feature>
<sequence>MNWKPALTGLVLLGILGLASPLPVLAFDPEETTTIKVYDRASKAVVSIRSSDGTGAGALIDPSGVIITNNHVVQGNRRVQVQTADGRSYTGSVRALDRRNDLAIVEIQPNRALPYLRLATGPARVGQRVYAIGNPFGLDRTLTVGILSRIAPNGDLQTDAALNPGNSGGPLLNSDGEIIGINKAILSESGGSIGIGFATPTTPVRTLLASGNRETAQRPDRRGLGVVLDTQTLTVLEVQPDSPAERAGLQPGDQLLGVNNYALQSSTQLQQILQRAAGTLILTVARDRQIGRVRIEL</sequence>
<dbReference type="eggNOG" id="COG0265">
    <property type="taxonomic scope" value="Bacteria"/>
</dbReference>
<evidence type="ECO:0000313" key="6">
    <source>
        <dbReference type="Proteomes" id="UP000017396"/>
    </source>
</evidence>
<dbReference type="Gene3D" id="2.30.42.10">
    <property type="match status" value="1"/>
</dbReference>
<dbReference type="Pfam" id="PF17820">
    <property type="entry name" value="PDZ_6"/>
    <property type="match status" value="1"/>
</dbReference>
<dbReference type="PANTHER" id="PTHR43343:SF3">
    <property type="entry name" value="PROTEASE DO-LIKE 8, CHLOROPLASTIC"/>
    <property type="match status" value="1"/>
</dbReference>
<keyword evidence="6" id="KW-1185">Reference proteome</keyword>
<evidence type="ECO:0000259" key="4">
    <source>
        <dbReference type="PROSITE" id="PS50106"/>
    </source>
</evidence>
<dbReference type="GO" id="GO:0006508">
    <property type="term" value="P:proteolysis"/>
    <property type="evidence" value="ECO:0007669"/>
    <property type="project" value="UniProtKB-KW"/>
</dbReference>
<evidence type="ECO:0000256" key="2">
    <source>
        <dbReference type="ARBA" id="ARBA00022801"/>
    </source>
</evidence>
<dbReference type="InterPro" id="IPR036034">
    <property type="entry name" value="PDZ_sf"/>
</dbReference>
<keyword evidence="3" id="KW-0732">Signal</keyword>
<feature type="chain" id="PRO_5004664143" evidence="3">
    <location>
        <begin position="27"/>
        <end position="297"/>
    </location>
</feature>
<organism evidence="5 6">
    <name type="scientific">Gloeobacter kilaueensis (strain ATCC BAA-2537 / CCAP 1431/1 / ULC 316 / JS1)</name>
    <dbReference type="NCBI Taxonomy" id="1183438"/>
    <lineage>
        <taxon>Bacteria</taxon>
        <taxon>Bacillati</taxon>
        <taxon>Cyanobacteriota</taxon>
        <taxon>Cyanophyceae</taxon>
        <taxon>Gloeobacterales</taxon>
        <taxon>Gloeobacteraceae</taxon>
        <taxon>Gloeobacter</taxon>
    </lineage>
</organism>
<feature type="domain" description="PDZ" evidence="4">
    <location>
        <begin position="213"/>
        <end position="288"/>
    </location>
</feature>
<dbReference type="InterPro" id="IPR001478">
    <property type="entry name" value="PDZ"/>
</dbReference>
<accession>U5QK71</accession>
<evidence type="ECO:0000256" key="1">
    <source>
        <dbReference type="ARBA" id="ARBA00022670"/>
    </source>
</evidence>
<dbReference type="PRINTS" id="PR00834">
    <property type="entry name" value="PROTEASES2C"/>
</dbReference>
<dbReference type="InterPro" id="IPR051201">
    <property type="entry name" value="Chloro_Bact_Ser_Proteases"/>
</dbReference>
<dbReference type="Proteomes" id="UP000017396">
    <property type="component" value="Chromosome"/>
</dbReference>
<dbReference type="AlphaFoldDB" id="U5QK71"/>
<dbReference type="PROSITE" id="PS50106">
    <property type="entry name" value="PDZ"/>
    <property type="match status" value="1"/>
</dbReference>
<dbReference type="EMBL" id="CP003587">
    <property type="protein sequence ID" value="AGY59352.1"/>
    <property type="molecule type" value="Genomic_DNA"/>
</dbReference>
<evidence type="ECO:0000313" key="5">
    <source>
        <dbReference type="EMBL" id="AGY59352.1"/>
    </source>
</evidence>
<protein>
    <submittedName>
        <fullName evidence="5">Serine protease</fullName>
    </submittedName>
</protein>